<dbReference type="PANTHER" id="PTHR24223:SF456">
    <property type="entry name" value="MULTIDRUG RESISTANCE-ASSOCIATED PROTEIN LETHAL(2)03659"/>
    <property type="match status" value="1"/>
</dbReference>
<evidence type="ECO:0000256" key="9">
    <source>
        <dbReference type="ARBA" id="ARBA00022801"/>
    </source>
</evidence>
<keyword evidence="25" id="KW-1185">Reference proteome</keyword>
<dbReference type="OrthoDB" id="6500128at2759"/>
<evidence type="ECO:0000256" key="19">
    <source>
        <dbReference type="SAM" id="MobiDB-lite"/>
    </source>
</evidence>
<dbReference type="Gene3D" id="3.40.140.10">
    <property type="entry name" value="Cytidine Deaminase, domain 2"/>
    <property type="match status" value="1"/>
</dbReference>
<feature type="transmembrane region" description="Helical" evidence="20">
    <location>
        <begin position="1108"/>
        <end position="1141"/>
    </location>
</feature>
<keyword evidence="8" id="KW-0547">Nucleotide-binding</keyword>
<evidence type="ECO:0000256" key="16">
    <source>
        <dbReference type="PIRSR" id="PIRSR606262-1"/>
    </source>
</evidence>
<comment type="catalytic activity">
    <reaction evidence="15">
        <text>cytidine + H2O + H(+) = uridine + NH4(+)</text>
        <dbReference type="Rhea" id="RHEA:16069"/>
        <dbReference type="ChEBI" id="CHEBI:15377"/>
        <dbReference type="ChEBI" id="CHEBI:15378"/>
        <dbReference type="ChEBI" id="CHEBI:16704"/>
        <dbReference type="ChEBI" id="CHEBI:17562"/>
        <dbReference type="ChEBI" id="CHEBI:28938"/>
        <dbReference type="EC" id="3.5.4.5"/>
    </reaction>
</comment>
<evidence type="ECO:0000259" key="22">
    <source>
        <dbReference type="PROSITE" id="PS50929"/>
    </source>
</evidence>
<dbReference type="GO" id="GO:0004126">
    <property type="term" value="F:cytidine deaminase activity"/>
    <property type="evidence" value="ECO:0007669"/>
    <property type="project" value="UniProtKB-EC"/>
</dbReference>
<sequence length="1819" mass="200594">MSRNESRFAVVVTGLALVGLGSLPAVSGFIQRFRKREARQDVLYEDADGKATVESQRAYSAKVPKAVILLSAAAGFALSIAIALLSTNKKTSSLHDWLSTGAWGALLFQAITIASCRKSVQAFDLGIYSFLSSAVLSAILFVQGADASESLWDHNRTLFVLRAVELALAGSLAVSSLSIPRRPEVYIDGEAVDRMYTVSALSRFTYAWPSQLLDLAVKKKDLDMTDLNRPDHFCRAADTSADWKRRNYCHNLWLNVMLAHKKAFSLQWALTLCTAFLNFSPQWVILQLLRILENPQVGSSYGFGVWYWVFFLGVAMIAQSWVEAYVFWLSWSELAIPIRSQLSALIFEKSMRKKDVKGAGKAKEKKATEAGEPPVVGPTGEGAPSDAPPAEPDAEAEDDSDELKKGKQNTVNLIGVDAKRVSDFSTYQNMFPGSLFKLIVSLTFLTNLLGWKALLAGFSAMVAIMPVNIRFSKKYSAAQDKLMKVRDEKMAVVTEALQGIRQIKFSALEPEWENKIGSVRDKELGAVWSVFMADTALLACWVTSPILLSAISLAVYAALNGVLTPSVAFVSLGVFRGLEVTLSVIPELTTDLLDAWISIKRMQEYLDSPEVTTVSQDAEEVSFQNASVAWPSDEKLNEEDRFVLRNINVTFPKGELSVISGKTGTGKSLMLSAILGEVDVLEGKLFVPRAPSLADRHDDKANKDNWIIPSAIAYVAQIPWIENATIKENILFGLPFDEERYKKTIDVCALKKDLEMLSDGENTEIGQNGINLSGGQKWRITLARAIYSRAGILVLDDIFSAVDAHVGRHIFDKCLNGVLATGRTRILVTHHVALCEPKTKYLVELGDGRVLEAGLVDKLREAGALDQIKRHEESPEEIEADEQAATAVNSDDSVDGDDEQAEADANALKKVSSKTAARKFVEDEGREKGAVKKQIYYQYLLASGGWSYWGIALIVFIVVQAFSIGRSWWLKIWTGDYDDQALHNQHILSGSTGEQGFAYDTGFRQTSLHTMSAPSITSHNSLTYYLSIYVLLALISSIVGTLKFLYVYIGSIRASRGLFQQLNFTILRAPIRWLDTVPVGRILNRFTSDFNIIDSQMANSVSFGLNSFLNLLGVIVAGLFVSPYIVLLAGVLLLICLYYAIRYLDGARPVKRLESTTKSPVFEQFGSALSGVATIRGFDKSEGYIKRMYRKVDDYSMATWHLWLFNRWMGWRMSLVGSFFASFVAILILITPGIDSALAGFALAFALEFSNCVMWTIRLYANVELNMNAAERIVEYASLPTESLEGITPPAAWPTDGRIEVNDLVVSYAPDLPPVLKGLTFGVNRNERIGVVGRTGAGKSSLTLALFRFIEARSGSIHIDGIDISTIKLHDLRSRLAIIPQDPVLFSGTVRSNLDPFNHQTDTELRESLERVHLVGDSNSTSGTATPAPEASSSSATGGGMQNKNTNIFKNLDSQISEGGLNLSQGQRQLLCLARAIVSRPKVMVLDEATSAVDMHTDALIQRSIREEFTDATLLVIAHRLSTIADFDRILVLSDGKVAEFGTPRELWEKDGGSGVFRGMCEESGEKEKLRDIWRLQHSSALCFLHNLEVPIKIGIFNHHLHTQLEQKKTFPPKSRTLQPHRHINSRNKTNLTNLTNLTQKWPPNTPILSGHDSSIIASICKTYNLTPSEFAQLRDRAVAAKATSYSPYSKFRVGAVLLSKSKIDITTGERTTTESEEGTYTPGANVENASYPVTTCAERVAFGRAITEGHRGFKAVAVATDISPPASPCGMCRQFIREFCELSMPILMFDKDENFSVLRLEDLLPLSFGPDQMGVESA</sequence>
<dbReference type="GO" id="GO:0016020">
    <property type="term" value="C:membrane"/>
    <property type="evidence" value="ECO:0007669"/>
    <property type="project" value="UniProtKB-SubCell"/>
</dbReference>
<feature type="domain" description="ABC transmembrane type-1" evidence="22">
    <location>
        <begin position="951"/>
        <end position="1265"/>
    </location>
</feature>
<dbReference type="SUPFAM" id="SSF52540">
    <property type="entry name" value="P-loop containing nucleoside triphosphate hydrolases"/>
    <property type="match status" value="2"/>
</dbReference>
<feature type="transmembrane region" description="Helical" evidence="20">
    <location>
        <begin position="266"/>
        <end position="285"/>
    </location>
</feature>
<dbReference type="HOGENOM" id="CLU_000604_27_6_1"/>
<feature type="domain" description="ABC transporter" evidence="21">
    <location>
        <begin position="621"/>
        <end position="872"/>
    </location>
</feature>
<evidence type="ECO:0000256" key="5">
    <source>
        <dbReference type="ARBA" id="ARBA00022448"/>
    </source>
</evidence>
<feature type="active site" description="Proton donor" evidence="16">
    <location>
        <position position="1739"/>
    </location>
</feature>
<name>F7VRD2_SORMK</name>
<evidence type="ECO:0000259" key="23">
    <source>
        <dbReference type="PROSITE" id="PS51747"/>
    </source>
</evidence>
<dbReference type="GO" id="GO:0140359">
    <property type="term" value="F:ABC-type transporter activity"/>
    <property type="evidence" value="ECO:0007669"/>
    <property type="project" value="InterPro"/>
</dbReference>
<evidence type="ECO:0000256" key="2">
    <source>
        <dbReference type="ARBA" id="ARBA00004141"/>
    </source>
</evidence>
<feature type="domain" description="ABC transmembrane type-1" evidence="22">
    <location>
        <begin position="411"/>
        <end position="594"/>
    </location>
</feature>
<feature type="binding site" evidence="18">
    <location>
        <position position="1737"/>
    </location>
    <ligand>
        <name>Zn(2+)</name>
        <dbReference type="ChEBI" id="CHEBI:29105"/>
        <note>catalytic</note>
    </ligand>
</feature>
<evidence type="ECO:0000256" key="1">
    <source>
        <dbReference type="ARBA" id="ARBA00003949"/>
    </source>
</evidence>
<comment type="cofactor">
    <cofactor evidence="18">
        <name>Zn(2+)</name>
        <dbReference type="ChEBI" id="CHEBI:29105"/>
    </cofactor>
</comment>
<dbReference type="InterPro" id="IPR036640">
    <property type="entry name" value="ABC1_TM_sf"/>
</dbReference>
<evidence type="ECO:0000256" key="13">
    <source>
        <dbReference type="ARBA" id="ARBA00023180"/>
    </source>
</evidence>
<evidence type="ECO:0000256" key="12">
    <source>
        <dbReference type="ARBA" id="ARBA00023136"/>
    </source>
</evidence>
<keyword evidence="18" id="KW-0862">Zinc</keyword>
<accession>F7VRD2</accession>
<dbReference type="Gene3D" id="1.20.1560.10">
    <property type="entry name" value="ABC transporter type 1, transmembrane domain"/>
    <property type="match status" value="2"/>
</dbReference>
<dbReference type="Pfam" id="PF00664">
    <property type="entry name" value="ABC_membrane"/>
    <property type="match status" value="2"/>
</dbReference>
<dbReference type="FunFam" id="3.40.50.300:FF:000825">
    <property type="entry name" value="ABC bile acid transporter"/>
    <property type="match status" value="1"/>
</dbReference>
<evidence type="ECO:0000256" key="10">
    <source>
        <dbReference type="ARBA" id="ARBA00022840"/>
    </source>
</evidence>
<feature type="domain" description="ABC transporter" evidence="21">
    <location>
        <begin position="1299"/>
        <end position="1560"/>
    </location>
</feature>
<comment type="caution">
    <text evidence="24">The sequence shown here is derived from an EMBL/GenBank/DDBJ whole genome shotgun (WGS) entry which is preliminary data.</text>
</comment>
<feature type="transmembrane region" description="Helical" evidence="20">
    <location>
        <begin position="1209"/>
        <end position="1230"/>
    </location>
</feature>
<dbReference type="InterPro" id="IPR002125">
    <property type="entry name" value="CMP_dCMP_dom"/>
</dbReference>
<feature type="transmembrane region" description="Helical" evidence="20">
    <location>
        <begin position="1237"/>
        <end position="1257"/>
    </location>
</feature>
<dbReference type="PROSITE" id="PS50929">
    <property type="entry name" value="ABC_TM1F"/>
    <property type="match status" value="2"/>
</dbReference>
<feature type="transmembrane region" description="Helical" evidence="20">
    <location>
        <begin position="1024"/>
        <end position="1049"/>
    </location>
</feature>
<evidence type="ECO:0000256" key="3">
    <source>
        <dbReference type="ARBA" id="ARBA00009726"/>
    </source>
</evidence>
<dbReference type="InterPro" id="IPR003593">
    <property type="entry name" value="AAA+_ATPase"/>
</dbReference>
<evidence type="ECO:0000256" key="6">
    <source>
        <dbReference type="ARBA" id="ARBA00022692"/>
    </source>
</evidence>
<dbReference type="NCBIfam" id="TIGR01354">
    <property type="entry name" value="cyt_deam_tetra"/>
    <property type="match status" value="1"/>
</dbReference>
<dbReference type="CDD" id="cd18596">
    <property type="entry name" value="ABC_6TM_VMR1_D1_like"/>
    <property type="match status" value="1"/>
</dbReference>
<dbReference type="OMA" id="NTNIFRD"/>
<evidence type="ECO:0000256" key="4">
    <source>
        <dbReference type="ARBA" id="ARBA00012783"/>
    </source>
</evidence>
<feature type="transmembrane region" description="Helical" evidence="20">
    <location>
        <begin position="524"/>
        <end position="547"/>
    </location>
</feature>
<reference evidence="24 25" key="1">
    <citation type="journal article" date="2010" name="PLoS Genet.">
        <title>De novo assembly of a 40 Mb eukaryotic genome from short sequence reads: Sordaria macrospora, a model organism for fungal morphogenesis.</title>
        <authorList>
            <person name="Nowrousian M."/>
            <person name="Stajich J."/>
            <person name="Chu M."/>
            <person name="Engh I."/>
            <person name="Espagne E."/>
            <person name="Halliday K."/>
            <person name="Kamerewerd J."/>
            <person name="Kempken F."/>
            <person name="Knab B."/>
            <person name="Kuo H.C."/>
            <person name="Osiewacz H.D."/>
            <person name="Poeggeler S."/>
            <person name="Read N."/>
            <person name="Seiler S."/>
            <person name="Smith K."/>
            <person name="Zickler D."/>
            <person name="Kueck U."/>
            <person name="Freitag M."/>
        </authorList>
    </citation>
    <scope>NUCLEOTIDE SEQUENCE [LARGE SCALE GENOMIC DNA]</scope>
    <source>
        <strain evidence="25">ATCC MYA-333 / DSM 997 / K(L3346) / K-hell</strain>
        <tissue evidence="24">Mycelium</tissue>
    </source>
</reference>
<proteinExistence type="inferred from homology"/>
<feature type="region of interest" description="Disordered" evidence="19">
    <location>
        <begin position="869"/>
        <end position="900"/>
    </location>
</feature>
<feature type="compositionally biased region" description="Acidic residues" evidence="19">
    <location>
        <begin position="392"/>
        <end position="401"/>
    </location>
</feature>
<feature type="binding site" evidence="18">
    <location>
        <position position="1773"/>
    </location>
    <ligand>
        <name>Zn(2+)</name>
        <dbReference type="ChEBI" id="CHEBI:29105"/>
        <note>catalytic</note>
    </ligand>
</feature>
<keyword evidence="5" id="KW-0813">Transport</keyword>
<feature type="transmembrane region" description="Helical" evidence="20">
    <location>
        <begin position="6"/>
        <end position="30"/>
    </location>
</feature>
<dbReference type="InParanoid" id="F7VRD2"/>
<dbReference type="EC" id="3.5.4.5" evidence="4"/>
<dbReference type="EMBL" id="CABT02000004">
    <property type="protein sequence ID" value="CCC08067.1"/>
    <property type="molecule type" value="Genomic_DNA"/>
</dbReference>
<dbReference type="Proteomes" id="UP000001881">
    <property type="component" value="Unassembled WGS sequence"/>
</dbReference>
<evidence type="ECO:0000313" key="25">
    <source>
        <dbReference type="Proteomes" id="UP000001881"/>
    </source>
</evidence>
<feature type="binding site" evidence="18">
    <location>
        <position position="1770"/>
    </location>
    <ligand>
        <name>Zn(2+)</name>
        <dbReference type="ChEBI" id="CHEBI:29105"/>
        <note>catalytic</note>
    </ligand>
</feature>
<gene>
    <name evidence="24" type="ORF">SMAC_01630</name>
</gene>
<dbReference type="GO" id="GO:0016887">
    <property type="term" value="F:ATP hydrolysis activity"/>
    <property type="evidence" value="ECO:0007669"/>
    <property type="project" value="InterPro"/>
</dbReference>
<feature type="transmembrane region" description="Helical" evidence="20">
    <location>
        <begin position="97"/>
        <end position="116"/>
    </location>
</feature>
<feature type="region of interest" description="Disordered" evidence="19">
    <location>
        <begin position="358"/>
        <end position="403"/>
    </location>
</feature>
<evidence type="ECO:0000256" key="20">
    <source>
        <dbReference type="SAM" id="Phobius"/>
    </source>
</evidence>
<feature type="transmembrane region" description="Helical" evidence="20">
    <location>
        <begin position="936"/>
        <end position="962"/>
    </location>
</feature>
<dbReference type="GO" id="GO:0008270">
    <property type="term" value="F:zinc ion binding"/>
    <property type="evidence" value="ECO:0007669"/>
    <property type="project" value="InterPro"/>
</dbReference>
<dbReference type="InterPro" id="IPR006262">
    <property type="entry name" value="Cyt_deam_tetra"/>
</dbReference>
<dbReference type="PROSITE" id="PS00211">
    <property type="entry name" value="ABC_TRANSPORTER_1"/>
    <property type="match status" value="1"/>
</dbReference>
<keyword evidence="7" id="KW-0677">Repeat</keyword>
<feature type="transmembrane region" description="Helical" evidence="20">
    <location>
        <begin position="66"/>
        <end position="85"/>
    </location>
</feature>
<evidence type="ECO:0000256" key="11">
    <source>
        <dbReference type="ARBA" id="ARBA00022989"/>
    </source>
</evidence>
<feature type="transmembrane region" description="Helical" evidence="20">
    <location>
        <begin position="553"/>
        <end position="575"/>
    </location>
</feature>
<dbReference type="PROSITE" id="PS50893">
    <property type="entry name" value="ABC_TRANSPORTER_2"/>
    <property type="match status" value="2"/>
</dbReference>
<keyword evidence="18" id="KW-0479">Metal-binding</keyword>
<evidence type="ECO:0000256" key="18">
    <source>
        <dbReference type="PIRSR" id="PIRSR606262-3"/>
    </source>
</evidence>
<dbReference type="InterPro" id="IPR016193">
    <property type="entry name" value="Cytidine_deaminase-like"/>
</dbReference>
<dbReference type="PANTHER" id="PTHR24223">
    <property type="entry name" value="ATP-BINDING CASSETTE SUB-FAMILY C"/>
    <property type="match status" value="1"/>
</dbReference>
<dbReference type="NCBIfam" id="NF004064">
    <property type="entry name" value="PRK05578.1"/>
    <property type="match status" value="1"/>
</dbReference>
<evidence type="ECO:0000313" key="24">
    <source>
        <dbReference type="EMBL" id="CCC08067.1"/>
    </source>
</evidence>
<comment type="subcellular location">
    <subcellularLocation>
        <location evidence="2">Membrane</location>
        <topology evidence="2">Multi-pass membrane protein</topology>
    </subcellularLocation>
</comment>
<dbReference type="GeneID" id="10810418"/>
<dbReference type="KEGG" id="smp:10810418"/>
<keyword evidence="13" id="KW-0325">Glycoprotein</keyword>
<dbReference type="InterPro" id="IPR050173">
    <property type="entry name" value="ABC_transporter_C-like"/>
</dbReference>
<dbReference type="InterPro" id="IPR027417">
    <property type="entry name" value="P-loop_NTPase"/>
</dbReference>
<feature type="region of interest" description="Disordered" evidence="19">
    <location>
        <begin position="1416"/>
        <end position="1444"/>
    </location>
</feature>
<dbReference type="SUPFAM" id="SSF90123">
    <property type="entry name" value="ABC transporter transmembrane region"/>
    <property type="match status" value="2"/>
</dbReference>
<dbReference type="InterPro" id="IPR003439">
    <property type="entry name" value="ABC_transporter-like_ATP-bd"/>
</dbReference>
<dbReference type="CDD" id="cd03250">
    <property type="entry name" value="ABCC_MRP_domain1"/>
    <property type="match status" value="1"/>
</dbReference>
<evidence type="ECO:0000259" key="21">
    <source>
        <dbReference type="PROSITE" id="PS50893"/>
    </source>
</evidence>
<feature type="compositionally biased region" description="Basic and acidic residues" evidence="19">
    <location>
        <begin position="358"/>
        <end position="369"/>
    </location>
</feature>
<dbReference type="GO" id="GO:0006139">
    <property type="term" value="P:nucleobase-containing compound metabolic process"/>
    <property type="evidence" value="ECO:0007669"/>
    <property type="project" value="UniProtKB-ARBA"/>
</dbReference>
<dbReference type="CDD" id="cd01283">
    <property type="entry name" value="cytidine_deaminase"/>
    <property type="match status" value="1"/>
</dbReference>
<dbReference type="InterPro" id="IPR017871">
    <property type="entry name" value="ABC_transporter-like_CS"/>
</dbReference>
<feature type="transmembrane region" description="Helical" evidence="20">
    <location>
        <begin position="305"/>
        <end position="329"/>
    </location>
</feature>
<dbReference type="FunFam" id="3.40.140.10:FF:000069">
    <property type="entry name" value="Cytidine deaminase"/>
    <property type="match status" value="1"/>
</dbReference>
<dbReference type="SUPFAM" id="SSF53927">
    <property type="entry name" value="Cytidine deaminase-like"/>
    <property type="match status" value="1"/>
</dbReference>
<dbReference type="eggNOG" id="KOG0833">
    <property type="taxonomic scope" value="Eukaryota"/>
</dbReference>
<dbReference type="PROSITE" id="PS51747">
    <property type="entry name" value="CYT_DCMP_DEAMINASES_2"/>
    <property type="match status" value="1"/>
</dbReference>
<evidence type="ECO:0000256" key="15">
    <source>
        <dbReference type="ARBA" id="ARBA00049558"/>
    </source>
</evidence>
<comment type="similarity">
    <text evidence="3">Belongs to the ABC transporter superfamily. ABCC family. Conjugate transporter (TC 3.A.1.208) subfamily.</text>
</comment>
<feature type="compositionally biased region" description="Low complexity" evidence="19">
    <location>
        <begin position="370"/>
        <end position="385"/>
    </location>
</feature>
<dbReference type="Pfam" id="PF00383">
    <property type="entry name" value="dCMP_cyt_deam_1"/>
    <property type="match status" value="1"/>
</dbReference>
<feature type="binding site" evidence="17">
    <location>
        <begin position="1726"/>
        <end position="1732"/>
    </location>
    <ligand>
        <name>substrate</name>
    </ligand>
</feature>
<dbReference type="Pfam" id="PF00005">
    <property type="entry name" value="ABC_tran"/>
    <property type="match status" value="2"/>
</dbReference>
<protein>
    <recommendedName>
        <fullName evidence="4">cytidine deaminase</fullName>
        <ecNumber evidence="4">3.5.4.5</ecNumber>
    </recommendedName>
    <alternativeName>
        <fullName evidence="14">Cytidine aminohydrolase</fullName>
    </alternativeName>
</protein>
<evidence type="ECO:0000256" key="14">
    <source>
        <dbReference type="ARBA" id="ARBA00032005"/>
    </source>
</evidence>
<feature type="compositionally biased region" description="Low complexity" evidence="19">
    <location>
        <begin position="1420"/>
        <end position="1436"/>
    </location>
</feature>
<comment type="function">
    <text evidence="1">This enzyme scavenges exogenous and endogenous cytidine and 2'-deoxycytidine for UMP synthesis.</text>
</comment>
<dbReference type="InterPro" id="IPR011527">
    <property type="entry name" value="ABC1_TM_dom"/>
</dbReference>
<dbReference type="CDD" id="cd03244">
    <property type="entry name" value="ABCC_MRP_domain2"/>
    <property type="match status" value="1"/>
</dbReference>
<evidence type="ECO:0000256" key="17">
    <source>
        <dbReference type="PIRSR" id="PIRSR606262-2"/>
    </source>
</evidence>
<keyword evidence="12 20" id="KW-0472">Membrane</keyword>
<feature type="domain" description="CMP/dCMP-type deaminase" evidence="23">
    <location>
        <begin position="1669"/>
        <end position="1812"/>
    </location>
</feature>
<organism evidence="24 25">
    <name type="scientific">Sordaria macrospora (strain ATCC MYA-333 / DSM 997 / K(L3346) / K-hell)</name>
    <dbReference type="NCBI Taxonomy" id="771870"/>
    <lineage>
        <taxon>Eukaryota</taxon>
        <taxon>Fungi</taxon>
        <taxon>Dikarya</taxon>
        <taxon>Ascomycota</taxon>
        <taxon>Pezizomycotina</taxon>
        <taxon>Sordariomycetes</taxon>
        <taxon>Sordariomycetidae</taxon>
        <taxon>Sordariales</taxon>
        <taxon>Sordariaceae</taxon>
        <taxon>Sordaria</taxon>
    </lineage>
</organism>
<dbReference type="CDD" id="cd18604">
    <property type="entry name" value="ABC_6TM_VMR1_D2_like"/>
    <property type="match status" value="1"/>
</dbReference>
<keyword evidence="11 20" id="KW-1133">Transmembrane helix</keyword>
<dbReference type="FunFam" id="3.40.50.300:FF:000610">
    <property type="entry name" value="Multidrug resistance-associated ABC transporter"/>
    <property type="match status" value="1"/>
</dbReference>
<evidence type="ECO:0000256" key="8">
    <source>
        <dbReference type="ARBA" id="ARBA00022741"/>
    </source>
</evidence>
<dbReference type="Gene3D" id="3.40.50.300">
    <property type="entry name" value="P-loop containing nucleotide triphosphate hydrolases"/>
    <property type="match status" value="2"/>
</dbReference>
<feature type="transmembrane region" description="Helical" evidence="20">
    <location>
        <begin position="125"/>
        <end position="145"/>
    </location>
</feature>
<keyword evidence="10" id="KW-0067">ATP-binding</keyword>
<evidence type="ECO:0000256" key="7">
    <source>
        <dbReference type="ARBA" id="ARBA00022737"/>
    </source>
</evidence>
<dbReference type="GO" id="GO:0005524">
    <property type="term" value="F:ATP binding"/>
    <property type="evidence" value="ECO:0007669"/>
    <property type="project" value="UniProtKB-KW"/>
</dbReference>
<dbReference type="VEuPathDB" id="FungiDB:SMAC_01630"/>
<keyword evidence="9" id="KW-0378">Hydrolase</keyword>
<dbReference type="eggNOG" id="KOG0054">
    <property type="taxonomic scope" value="Eukaryota"/>
</dbReference>
<keyword evidence="6 20" id="KW-0812">Transmembrane</keyword>
<dbReference type="SMART" id="SM00382">
    <property type="entry name" value="AAA"/>
    <property type="match status" value="2"/>
</dbReference>